<sequence length="1305" mass="143125">MDRKVNSRNDHLVTYKQKDVITDKRALRAHRRSVDQKQLRNDRFQKLRNMSPVKEEKSVPVSKASKSGDALKDRLKKWKEERDLKTKLEAKQKGKKGTFKVSHLTHNDNILFKKETVDKKKPKTTSTAKVTAPAPVASRVTRKSTRIASQGDDKPKLPPTKTTKAATAKQAPVKKAASKSVPAVSRRPTRQQSTKPPVPAAKVGAKKVVEAAPKRKASSRSTTVSKAAATKSSESESSTSADEVFNIDEKKINKKRGRSFAPDDFKFSAPSNLTSFSFKPLSPASAASFMFGDQDGGSYIASPLARRCSTPKASTGKVQHSPVVAMATASPSELTSSASESEAAITKKTPSKSQRRKSTRSNKGSQSSEDDTLVQQKTKTPKSTKKTPKSIKKTKNNAEAIQEISKIEPVNESGHQGESSDETKWYTAVKSPDVSKKSLRRSLRPAPATDSESQSTASSADEQCSVVQKPQEKVANRRRSTRRKSTATSDDTDSQQSTDDESEKRGRRNTRRSCINVLQPVVESMETENVSPVKEPALDKIVEDQKTTKENMDFKELGTPKPKDPTEGVKSSDESTFRTPGLSARKVLKARSSGRRRTTPIMPSSGRRLLAKAKSPEESVTVLSRSPMIEMSRKTPKIKPATPPANRSFVEPLNFDDMDDIIDADPTNEHNEPTTSPDTIKEKTDEELLKGEHNVPYFRALVRSETKQFNISCGHWEKILSETSGISEEVQGQIRTTIGQAKLLVAQRFKQFVGLIDNSEFNTGEKEITATDLQGFWDMIYFQVEDVNKKFEDLAKLRANNWVEETPKPKVVAVKKKTVKPAVKKAAAKPVVKKAGGGFAAFRAKMKEQQKQKEKKEEAPEENITFDAGFFKVSSPVRNPKVHCSGGSPGKVPTKRLSSSLLTPNNSPLMKQVLLKSARKSMGATPGLRVPGGSSRKSTPINAIISASHRPSPLLRDTTPHNSPVPLSSSVFSPLREQSERTDSTGSTGFSPGPTAPIFTPESQGQAGSIFTPDSLNVAPTVENVVPMETENNTPATRKSSRKSNATTSDQCSILEESSSSDPFAKYLKPSSPQINEEHMDVDTGGNTADIEQDEEMPAQMKKNLTSIFDDQVSAKKIKHNSGPLPKKTPASLSCRTRRSVHFMSSKLSPERDQDEIATRLPLTPFNRSSLVKEKRRSRLDSGSSLGKSGMDSHLLFTPEAESKPKVNPDTVSPATRFANLRVGHTPAPSSTKNLGSLLFTPPPPSNEASLLFTPMPQSETNTENTNLMCFSPLEEPSAAQIRNQQDQISSPLRRSSRKSRVSLL</sequence>
<dbReference type="GO" id="GO:0007052">
    <property type="term" value="P:mitotic spindle organization"/>
    <property type="evidence" value="ECO:0007669"/>
    <property type="project" value="TreeGrafter"/>
</dbReference>
<feature type="region of interest" description="Disordered" evidence="2">
    <location>
        <begin position="1118"/>
        <end position="1137"/>
    </location>
</feature>
<organism evidence="3 4">
    <name type="scientific">Owenia fusiformis</name>
    <name type="common">Polychaete worm</name>
    <dbReference type="NCBI Taxonomy" id="6347"/>
    <lineage>
        <taxon>Eukaryota</taxon>
        <taxon>Metazoa</taxon>
        <taxon>Spiralia</taxon>
        <taxon>Lophotrochozoa</taxon>
        <taxon>Annelida</taxon>
        <taxon>Polychaeta</taxon>
        <taxon>Sedentaria</taxon>
        <taxon>Canalipalpata</taxon>
        <taxon>Sabellida</taxon>
        <taxon>Oweniida</taxon>
        <taxon>Oweniidae</taxon>
        <taxon>Owenia</taxon>
    </lineage>
</organism>
<feature type="region of interest" description="Disordered" evidence="2">
    <location>
        <begin position="1026"/>
        <end position="1088"/>
    </location>
</feature>
<dbReference type="Proteomes" id="UP000749559">
    <property type="component" value="Unassembled WGS sequence"/>
</dbReference>
<feature type="region of interest" description="Disordered" evidence="2">
    <location>
        <begin position="632"/>
        <end position="651"/>
    </location>
</feature>
<dbReference type="Pfam" id="PF03359">
    <property type="entry name" value="GKAP"/>
    <property type="match status" value="1"/>
</dbReference>
<comment type="caution">
    <text evidence="3">The sequence shown here is derived from an EMBL/GenBank/DDBJ whole genome shotgun (WGS) entry which is preliminary data.</text>
</comment>
<evidence type="ECO:0000313" key="4">
    <source>
        <dbReference type="Proteomes" id="UP000749559"/>
    </source>
</evidence>
<evidence type="ECO:0000256" key="2">
    <source>
        <dbReference type="SAM" id="MobiDB-lite"/>
    </source>
</evidence>
<accession>A0A8S4N3Q3</accession>
<feature type="region of interest" description="Disordered" evidence="2">
    <location>
        <begin position="919"/>
        <end position="1014"/>
    </location>
</feature>
<feature type="compositionally biased region" description="Low complexity" evidence="2">
    <location>
        <begin position="1181"/>
        <end position="1193"/>
    </location>
</feature>
<dbReference type="GO" id="GO:0051382">
    <property type="term" value="P:kinetochore assembly"/>
    <property type="evidence" value="ECO:0007669"/>
    <property type="project" value="TreeGrafter"/>
</dbReference>
<keyword evidence="4" id="KW-1185">Reference proteome</keyword>
<dbReference type="GO" id="GO:0005634">
    <property type="term" value="C:nucleus"/>
    <property type="evidence" value="ECO:0007669"/>
    <property type="project" value="TreeGrafter"/>
</dbReference>
<feature type="region of interest" description="Disordered" evidence="2">
    <location>
        <begin position="47"/>
        <end position="72"/>
    </location>
</feature>
<comment type="similarity">
    <text evidence="1">Belongs to the SAPAP family.</text>
</comment>
<feature type="region of interest" description="Disordered" evidence="2">
    <location>
        <begin position="1222"/>
        <end position="1247"/>
    </location>
</feature>
<dbReference type="GO" id="GO:0005737">
    <property type="term" value="C:cytoplasm"/>
    <property type="evidence" value="ECO:0007669"/>
    <property type="project" value="TreeGrafter"/>
</dbReference>
<feature type="compositionally biased region" description="Low complexity" evidence="2">
    <location>
        <begin position="159"/>
        <end position="175"/>
    </location>
</feature>
<dbReference type="PANTHER" id="PTHR12353:SF1">
    <property type="entry name" value="DISKS LARGE-ASSOCIATED PROTEIN 5"/>
    <property type="match status" value="1"/>
</dbReference>
<name>A0A8S4N3Q3_OWEFU</name>
<feature type="region of interest" description="Disordered" evidence="2">
    <location>
        <begin position="114"/>
        <end position="246"/>
    </location>
</feature>
<evidence type="ECO:0000313" key="3">
    <source>
        <dbReference type="EMBL" id="CAH1774920.1"/>
    </source>
</evidence>
<feature type="compositionally biased region" description="Acidic residues" evidence="2">
    <location>
        <begin position="490"/>
        <end position="501"/>
    </location>
</feature>
<dbReference type="PANTHER" id="PTHR12353">
    <property type="entry name" value="DISKS LARGE-ASSOCIATED PROTEIN DAP SAP90/PSD-95-ASSOCIATED PROTEIN"/>
    <property type="match status" value="1"/>
</dbReference>
<gene>
    <name evidence="3" type="ORF">OFUS_LOCUS2288</name>
</gene>
<evidence type="ECO:0008006" key="5">
    <source>
        <dbReference type="Google" id="ProtNLM"/>
    </source>
</evidence>
<dbReference type="GO" id="GO:0007346">
    <property type="term" value="P:regulation of mitotic cell cycle"/>
    <property type="evidence" value="ECO:0007669"/>
    <property type="project" value="TreeGrafter"/>
</dbReference>
<protein>
    <recommendedName>
        <fullName evidence="5">Disks large-associated protein 5</fullName>
    </recommendedName>
</protein>
<feature type="compositionally biased region" description="Polar residues" evidence="2">
    <location>
        <begin position="1001"/>
        <end position="1014"/>
    </location>
</feature>
<dbReference type="GO" id="GO:0031616">
    <property type="term" value="C:spindle pole centrosome"/>
    <property type="evidence" value="ECO:0007669"/>
    <property type="project" value="TreeGrafter"/>
</dbReference>
<evidence type="ECO:0000256" key="1">
    <source>
        <dbReference type="ARBA" id="ARBA00008839"/>
    </source>
</evidence>
<feature type="compositionally biased region" description="Basic residues" evidence="2">
    <location>
        <begin position="1295"/>
        <end position="1305"/>
    </location>
</feature>
<dbReference type="GO" id="GO:0023052">
    <property type="term" value="P:signaling"/>
    <property type="evidence" value="ECO:0007669"/>
    <property type="project" value="InterPro"/>
</dbReference>
<feature type="compositionally biased region" description="Polar residues" evidence="2">
    <location>
        <begin position="450"/>
        <end position="468"/>
    </location>
</feature>
<feature type="region of interest" description="Disordered" evidence="2">
    <location>
        <begin position="1278"/>
        <end position="1305"/>
    </location>
</feature>
<feature type="compositionally biased region" description="Basic and acidic residues" evidence="2">
    <location>
        <begin position="536"/>
        <end position="576"/>
    </location>
</feature>
<feature type="region of interest" description="Disordered" evidence="2">
    <location>
        <begin position="308"/>
        <end position="622"/>
    </location>
</feature>
<dbReference type="GO" id="GO:0007059">
    <property type="term" value="P:chromosome segregation"/>
    <property type="evidence" value="ECO:0007669"/>
    <property type="project" value="TreeGrafter"/>
</dbReference>
<dbReference type="InterPro" id="IPR005026">
    <property type="entry name" value="SAPAP"/>
</dbReference>
<dbReference type="GO" id="GO:0051642">
    <property type="term" value="P:centrosome localization"/>
    <property type="evidence" value="ECO:0007669"/>
    <property type="project" value="TreeGrafter"/>
</dbReference>
<feature type="compositionally biased region" description="Low complexity" evidence="2">
    <location>
        <begin position="327"/>
        <end position="346"/>
    </location>
</feature>
<feature type="compositionally biased region" description="Basic residues" evidence="2">
    <location>
        <begin position="349"/>
        <end position="360"/>
    </location>
</feature>
<feature type="compositionally biased region" description="Basic residues" evidence="2">
    <location>
        <begin position="586"/>
        <end position="598"/>
    </location>
</feature>
<feature type="compositionally biased region" description="Low complexity" evidence="2">
    <location>
        <begin position="219"/>
        <end position="241"/>
    </location>
</feature>
<feature type="compositionally biased region" description="Basic residues" evidence="2">
    <location>
        <begin position="476"/>
        <end position="485"/>
    </location>
</feature>
<feature type="compositionally biased region" description="Basic residues" evidence="2">
    <location>
        <begin position="379"/>
        <end position="395"/>
    </location>
</feature>
<dbReference type="GO" id="GO:0008017">
    <property type="term" value="F:microtubule binding"/>
    <property type="evidence" value="ECO:0007669"/>
    <property type="project" value="TreeGrafter"/>
</dbReference>
<proteinExistence type="inferred from homology"/>
<feature type="region of interest" description="Disordered" evidence="2">
    <location>
        <begin position="1172"/>
        <end position="1193"/>
    </location>
</feature>
<dbReference type="OrthoDB" id="10023951at2759"/>
<dbReference type="EMBL" id="CAIIXF020000001">
    <property type="protein sequence ID" value="CAH1774920.1"/>
    <property type="molecule type" value="Genomic_DNA"/>
</dbReference>
<feature type="compositionally biased region" description="Polar residues" evidence="2">
    <location>
        <begin position="1030"/>
        <end position="1062"/>
    </location>
</feature>
<reference evidence="3" key="1">
    <citation type="submission" date="2022-03" db="EMBL/GenBank/DDBJ databases">
        <authorList>
            <person name="Martin C."/>
        </authorList>
    </citation>
    <scope>NUCLEOTIDE SEQUENCE</scope>
</reference>
<feature type="compositionally biased region" description="Low complexity" evidence="2">
    <location>
        <begin position="964"/>
        <end position="975"/>
    </location>
</feature>